<proteinExistence type="predicted"/>
<evidence type="ECO:0000313" key="1">
    <source>
        <dbReference type="EMBL" id="CAB4568895.1"/>
    </source>
</evidence>
<organism evidence="1">
    <name type="scientific">freshwater metagenome</name>
    <dbReference type="NCBI Taxonomy" id="449393"/>
    <lineage>
        <taxon>unclassified sequences</taxon>
        <taxon>metagenomes</taxon>
        <taxon>ecological metagenomes</taxon>
    </lineage>
</organism>
<protein>
    <submittedName>
        <fullName evidence="1">Unannotated protein</fullName>
    </submittedName>
</protein>
<dbReference type="EMBL" id="CAEZTD010000105">
    <property type="protein sequence ID" value="CAB4568895.1"/>
    <property type="molecule type" value="Genomic_DNA"/>
</dbReference>
<dbReference type="AlphaFoldDB" id="A0A6J6E125"/>
<reference evidence="1" key="1">
    <citation type="submission" date="2020-05" db="EMBL/GenBank/DDBJ databases">
        <authorList>
            <person name="Chiriac C."/>
            <person name="Salcher M."/>
            <person name="Ghai R."/>
            <person name="Kavagutti S V."/>
        </authorList>
    </citation>
    <scope>NUCLEOTIDE SEQUENCE</scope>
</reference>
<sequence length="50" mass="5536">MLPVVAVLAGVLFVHEDLYQHHNLCVAIISFSAALGHERMRMSKRTKGST</sequence>
<gene>
    <name evidence="1" type="ORF">UFOPK1591_01185</name>
</gene>
<name>A0A6J6E125_9ZZZZ</name>
<accession>A0A6J6E125</accession>